<organism evidence="3 4">
    <name type="scientific">Teratosphaeria nubilosa</name>
    <dbReference type="NCBI Taxonomy" id="161662"/>
    <lineage>
        <taxon>Eukaryota</taxon>
        <taxon>Fungi</taxon>
        <taxon>Dikarya</taxon>
        <taxon>Ascomycota</taxon>
        <taxon>Pezizomycotina</taxon>
        <taxon>Dothideomycetes</taxon>
        <taxon>Dothideomycetidae</taxon>
        <taxon>Mycosphaerellales</taxon>
        <taxon>Teratosphaeriaceae</taxon>
        <taxon>Teratosphaeria</taxon>
    </lineage>
</organism>
<dbReference type="PANTHER" id="PTHR46224:SF64">
    <property type="entry name" value="IQ MOTIF AND ANKYRIN REPEAT DOMAIN-CONTAINING PROTEIN 1"/>
    <property type="match status" value="1"/>
</dbReference>
<dbReference type="PROSITE" id="PS50088">
    <property type="entry name" value="ANK_REPEAT"/>
    <property type="match status" value="2"/>
</dbReference>
<dbReference type="Pfam" id="PF00023">
    <property type="entry name" value="Ank"/>
    <property type="match status" value="1"/>
</dbReference>
<dbReference type="Pfam" id="PF12796">
    <property type="entry name" value="Ank_2"/>
    <property type="match status" value="1"/>
</dbReference>
<sequence>MDHPPGADDMLYSAVQNRDLFDVQQAINDLKEPHRPTLSRAMIASISTSNIPALLLLLSHGELDEEVVEAAAASENIQLVQVILEHGWPINQALRCGSIPSILSLGIRNADFLRSLIALGADPNKDSNLGETALSFAIREGTMKTVKLLLASGADIIRGDLLHCACLREPSEDTHELIAMLIQSGVPVDTYQWDNETARMMRYGYPQRTALHVACKQQNYPAARTLLEFGANPHCLQKKGERYGPPSPYDLTTPGSTMRNLPEDYVRRR</sequence>
<feature type="region of interest" description="Disordered" evidence="2">
    <location>
        <begin position="238"/>
        <end position="269"/>
    </location>
</feature>
<dbReference type="EMBL" id="ML995808">
    <property type="protein sequence ID" value="KAF2774510.1"/>
    <property type="molecule type" value="Genomic_DNA"/>
</dbReference>
<dbReference type="InterPro" id="IPR002110">
    <property type="entry name" value="Ankyrin_rpt"/>
</dbReference>
<gene>
    <name evidence="3" type="ORF">EJ03DRAFT_323077</name>
</gene>
<dbReference type="Proteomes" id="UP000799436">
    <property type="component" value="Unassembled WGS sequence"/>
</dbReference>
<dbReference type="OrthoDB" id="539213at2759"/>
<dbReference type="Gene3D" id="1.25.40.20">
    <property type="entry name" value="Ankyrin repeat-containing domain"/>
    <property type="match status" value="1"/>
</dbReference>
<name>A0A6G1LPD7_9PEZI</name>
<feature type="repeat" description="ANK" evidence="1">
    <location>
        <begin position="206"/>
        <end position="238"/>
    </location>
</feature>
<keyword evidence="4" id="KW-1185">Reference proteome</keyword>
<evidence type="ECO:0000313" key="3">
    <source>
        <dbReference type="EMBL" id="KAF2774510.1"/>
    </source>
</evidence>
<protein>
    <submittedName>
        <fullName evidence="3">Ankyrin</fullName>
    </submittedName>
</protein>
<evidence type="ECO:0000256" key="1">
    <source>
        <dbReference type="PROSITE-ProRule" id="PRU00023"/>
    </source>
</evidence>
<dbReference type="PROSITE" id="PS50297">
    <property type="entry name" value="ANK_REP_REGION"/>
    <property type="match status" value="2"/>
</dbReference>
<dbReference type="AlphaFoldDB" id="A0A6G1LPD7"/>
<evidence type="ECO:0000256" key="2">
    <source>
        <dbReference type="SAM" id="MobiDB-lite"/>
    </source>
</evidence>
<dbReference type="PANTHER" id="PTHR46224">
    <property type="entry name" value="ANKYRIN REPEAT FAMILY PROTEIN"/>
    <property type="match status" value="1"/>
</dbReference>
<feature type="repeat" description="ANK" evidence="1">
    <location>
        <begin position="129"/>
        <end position="161"/>
    </location>
</feature>
<dbReference type="SUPFAM" id="SSF48403">
    <property type="entry name" value="Ankyrin repeat"/>
    <property type="match status" value="1"/>
</dbReference>
<proteinExistence type="predicted"/>
<evidence type="ECO:0000313" key="4">
    <source>
        <dbReference type="Proteomes" id="UP000799436"/>
    </source>
</evidence>
<dbReference type="SMART" id="SM00248">
    <property type="entry name" value="ANK"/>
    <property type="match status" value="4"/>
</dbReference>
<dbReference type="InterPro" id="IPR036770">
    <property type="entry name" value="Ankyrin_rpt-contain_sf"/>
</dbReference>
<dbReference type="InterPro" id="IPR051616">
    <property type="entry name" value="Cul2-RING_E3_ligase_SR"/>
</dbReference>
<accession>A0A6G1LPD7</accession>
<reference evidence="3" key="1">
    <citation type="journal article" date="2020" name="Stud. Mycol.">
        <title>101 Dothideomycetes genomes: a test case for predicting lifestyles and emergence of pathogens.</title>
        <authorList>
            <person name="Haridas S."/>
            <person name="Albert R."/>
            <person name="Binder M."/>
            <person name="Bloem J."/>
            <person name="Labutti K."/>
            <person name="Salamov A."/>
            <person name="Andreopoulos B."/>
            <person name="Baker S."/>
            <person name="Barry K."/>
            <person name="Bills G."/>
            <person name="Bluhm B."/>
            <person name="Cannon C."/>
            <person name="Castanera R."/>
            <person name="Culley D."/>
            <person name="Daum C."/>
            <person name="Ezra D."/>
            <person name="Gonzalez J."/>
            <person name="Henrissat B."/>
            <person name="Kuo A."/>
            <person name="Liang C."/>
            <person name="Lipzen A."/>
            <person name="Lutzoni F."/>
            <person name="Magnuson J."/>
            <person name="Mondo S."/>
            <person name="Nolan M."/>
            <person name="Ohm R."/>
            <person name="Pangilinan J."/>
            <person name="Park H.-J."/>
            <person name="Ramirez L."/>
            <person name="Alfaro M."/>
            <person name="Sun H."/>
            <person name="Tritt A."/>
            <person name="Yoshinaga Y."/>
            <person name="Zwiers L.-H."/>
            <person name="Turgeon B."/>
            <person name="Goodwin S."/>
            <person name="Spatafora J."/>
            <person name="Crous P."/>
            <person name="Grigoriev I."/>
        </authorList>
    </citation>
    <scope>NUCLEOTIDE SEQUENCE</scope>
    <source>
        <strain evidence="3">CBS 116005</strain>
    </source>
</reference>
<keyword evidence="1" id="KW-0040">ANK repeat</keyword>